<dbReference type="VEuPathDB" id="FungiDB:ASPCADRAFT_209102"/>
<keyword evidence="2" id="KW-1185">Reference proteome</keyword>
<protein>
    <submittedName>
        <fullName evidence="1">Uncharacterized protein</fullName>
    </submittedName>
</protein>
<dbReference type="AlphaFoldDB" id="A0A1R3RHB2"/>
<organism evidence="1 2">
    <name type="scientific">Aspergillus carbonarius (strain ITEM 5010)</name>
    <dbReference type="NCBI Taxonomy" id="602072"/>
    <lineage>
        <taxon>Eukaryota</taxon>
        <taxon>Fungi</taxon>
        <taxon>Dikarya</taxon>
        <taxon>Ascomycota</taxon>
        <taxon>Pezizomycotina</taxon>
        <taxon>Eurotiomycetes</taxon>
        <taxon>Eurotiomycetidae</taxon>
        <taxon>Eurotiales</taxon>
        <taxon>Aspergillaceae</taxon>
        <taxon>Aspergillus</taxon>
        <taxon>Aspergillus subgen. Circumdati</taxon>
    </lineage>
</organism>
<sequence length="231" mass="25489">MEDTKNNPTHALSINIYGRGDVTLNDGPSHMGIAVYQISASTCTMHHIRNPTDTDFIYDPREQPLEDDPVLRGRCELATFSGEESERVNTLLSSFGNDVSNIPEFGVGNCQDWVAGAVGMLEEEGVVGKGEGEFWKGMINRSAEGMKRACVSSGRKWIDGVELEFEGEPDARFVDGRDEVGRPVGRLSDNVALRERMQLLMGRSEEGKEARGSERPFYVSSPFFSRSNGGF</sequence>
<dbReference type="OMA" id="CQDWVAG"/>
<evidence type="ECO:0000313" key="2">
    <source>
        <dbReference type="Proteomes" id="UP000188318"/>
    </source>
</evidence>
<dbReference type="Proteomes" id="UP000188318">
    <property type="component" value="Unassembled WGS sequence"/>
</dbReference>
<name>A0A1R3RHB2_ASPC5</name>
<proteinExistence type="predicted"/>
<gene>
    <name evidence="1" type="ORF">ASPCADRAFT_209102</name>
</gene>
<accession>A0A1R3RHB2</accession>
<dbReference type="EMBL" id="KV907503">
    <property type="protein sequence ID" value="OOF93858.1"/>
    <property type="molecule type" value="Genomic_DNA"/>
</dbReference>
<evidence type="ECO:0000313" key="1">
    <source>
        <dbReference type="EMBL" id="OOF93858.1"/>
    </source>
</evidence>
<reference evidence="2" key="1">
    <citation type="journal article" date="2017" name="Genome Biol.">
        <title>Comparative genomics reveals high biological diversity and specific adaptations in the industrially and medically important fungal genus Aspergillus.</title>
        <authorList>
            <person name="de Vries R.P."/>
            <person name="Riley R."/>
            <person name="Wiebenga A."/>
            <person name="Aguilar-Osorio G."/>
            <person name="Amillis S."/>
            <person name="Uchima C.A."/>
            <person name="Anderluh G."/>
            <person name="Asadollahi M."/>
            <person name="Askin M."/>
            <person name="Barry K."/>
            <person name="Battaglia E."/>
            <person name="Bayram O."/>
            <person name="Benocci T."/>
            <person name="Braus-Stromeyer S.A."/>
            <person name="Caldana C."/>
            <person name="Canovas D."/>
            <person name="Cerqueira G.C."/>
            <person name="Chen F."/>
            <person name="Chen W."/>
            <person name="Choi C."/>
            <person name="Clum A."/>
            <person name="Dos Santos R.A."/>
            <person name="Damasio A.R."/>
            <person name="Diallinas G."/>
            <person name="Emri T."/>
            <person name="Fekete E."/>
            <person name="Flipphi M."/>
            <person name="Freyberg S."/>
            <person name="Gallo A."/>
            <person name="Gournas C."/>
            <person name="Habgood R."/>
            <person name="Hainaut M."/>
            <person name="Harispe M.L."/>
            <person name="Henrissat B."/>
            <person name="Hilden K.S."/>
            <person name="Hope R."/>
            <person name="Hossain A."/>
            <person name="Karabika E."/>
            <person name="Karaffa L."/>
            <person name="Karanyi Z."/>
            <person name="Krasevec N."/>
            <person name="Kuo A."/>
            <person name="Kusch H."/>
            <person name="LaButti K."/>
            <person name="Lagendijk E.L."/>
            <person name="Lapidus A."/>
            <person name="Levasseur A."/>
            <person name="Lindquist E."/>
            <person name="Lipzen A."/>
            <person name="Logrieco A.F."/>
            <person name="MacCabe A."/>
            <person name="Maekelae M.R."/>
            <person name="Malavazi I."/>
            <person name="Melin P."/>
            <person name="Meyer V."/>
            <person name="Mielnichuk N."/>
            <person name="Miskei M."/>
            <person name="Molnar A.P."/>
            <person name="Mule G."/>
            <person name="Ngan C.Y."/>
            <person name="Orejas M."/>
            <person name="Orosz E."/>
            <person name="Ouedraogo J.P."/>
            <person name="Overkamp K.M."/>
            <person name="Park H.-S."/>
            <person name="Perrone G."/>
            <person name="Piumi F."/>
            <person name="Punt P.J."/>
            <person name="Ram A.F."/>
            <person name="Ramon A."/>
            <person name="Rauscher S."/>
            <person name="Record E."/>
            <person name="Riano-Pachon D.M."/>
            <person name="Robert V."/>
            <person name="Roehrig J."/>
            <person name="Ruller R."/>
            <person name="Salamov A."/>
            <person name="Salih N.S."/>
            <person name="Samson R.A."/>
            <person name="Sandor E."/>
            <person name="Sanguinetti M."/>
            <person name="Schuetze T."/>
            <person name="Sepcic K."/>
            <person name="Shelest E."/>
            <person name="Sherlock G."/>
            <person name="Sophianopoulou V."/>
            <person name="Squina F.M."/>
            <person name="Sun H."/>
            <person name="Susca A."/>
            <person name="Todd R.B."/>
            <person name="Tsang A."/>
            <person name="Unkles S.E."/>
            <person name="van de Wiele N."/>
            <person name="van Rossen-Uffink D."/>
            <person name="Oliveira J.V."/>
            <person name="Vesth T.C."/>
            <person name="Visser J."/>
            <person name="Yu J.-H."/>
            <person name="Zhou M."/>
            <person name="Andersen M.R."/>
            <person name="Archer D.B."/>
            <person name="Baker S.E."/>
            <person name="Benoit I."/>
            <person name="Brakhage A.A."/>
            <person name="Braus G.H."/>
            <person name="Fischer R."/>
            <person name="Frisvad J.C."/>
            <person name="Goldman G.H."/>
            <person name="Houbraken J."/>
            <person name="Oakley B."/>
            <person name="Pocsi I."/>
            <person name="Scazzocchio C."/>
            <person name="Seiboth B."/>
            <person name="vanKuyk P.A."/>
            <person name="Wortman J."/>
            <person name="Dyer P.S."/>
            <person name="Grigoriev I.V."/>
        </authorList>
    </citation>
    <scope>NUCLEOTIDE SEQUENCE [LARGE SCALE GENOMIC DNA]</scope>
    <source>
        <strain evidence="2">ITEM 5010</strain>
    </source>
</reference>
<dbReference type="OrthoDB" id="4412761at2759"/>